<gene>
    <name evidence="1" type="ORF">NE686_17525</name>
</gene>
<dbReference type="RefSeq" id="WP_256312497.1">
    <property type="nucleotide sequence ID" value="NZ_JANGAC010000016.1"/>
</dbReference>
<dbReference type="EMBL" id="JANGAC010000016">
    <property type="protein sequence ID" value="MCQ4924906.1"/>
    <property type="molecule type" value="Genomic_DNA"/>
</dbReference>
<reference evidence="1 2" key="1">
    <citation type="submission" date="2022-06" db="EMBL/GenBank/DDBJ databases">
        <title>Isolation of gut microbiota from human fecal samples.</title>
        <authorList>
            <person name="Pamer E.G."/>
            <person name="Barat B."/>
            <person name="Waligurski E."/>
            <person name="Medina S."/>
            <person name="Paddock L."/>
            <person name="Mostad J."/>
        </authorList>
    </citation>
    <scope>NUCLEOTIDE SEQUENCE [LARGE SCALE GENOMIC DNA]</scope>
    <source>
        <strain evidence="1 2">DFI.7.95</strain>
    </source>
</reference>
<evidence type="ECO:0000313" key="1">
    <source>
        <dbReference type="EMBL" id="MCQ4924906.1"/>
    </source>
</evidence>
<name>A0ABT1SEJ1_9FIRM</name>
<keyword evidence="2" id="KW-1185">Reference proteome</keyword>
<organism evidence="1 2">
    <name type="scientific">Tissierella carlieri</name>
    <dbReference type="NCBI Taxonomy" id="689904"/>
    <lineage>
        <taxon>Bacteria</taxon>
        <taxon>Bacillati</taxon>
        <taxon>Bacillota</taxon>
        <taxon>Tissierellia</taxon>
        <taxon>Tissierellales</taxon>
        <taxon>Tissierellaceae</taxon>
        <taxon>Tissierella</taxon>
    </lineage>
</organism>
<proteinExistence type="predicted"/>
<accession>A0ABT1SEJ1</accession>
<dbReference type="Proteomes" id="UP001524478">
    <property type="component" value="Unassembled WGS sequence"/>
</dbReference>
<evidence type="ECO:0000313" key="2">
    <source>
        <dbReference type="Proteomes" id="UP001524478"/>
    </source>
</evidence>
<comment type="caution">
    <text evidence="1">The sequence shown here is derived from an EMBL/GenBank/DDBJ whole genome shotgun (WGS) entry which is preliminary data.</text>
</comment>
<sequence length="279" mass="32618">MMLVSKERAEYLASLSCKYCESINKINDIITYKKAMEFDKNTAEEIIMDLESKVSSLGMDHNLKDLGSYSRYFADEILEVDNYQYVDSYEYDYDGTMPSSMTVYMHEGEDFVLSSLAHKVYAEHIYENLFPHKEHGVSILQSFREWELFLKLMITEDRVISPYRVYLDLPGGTKYTYTFLPMEETLKWLTGYQKEIEILNKVLSKTNGRIIRSYNAQSSMIMEVKPTVLYLETIGEDRLAQELRNHQSNELHLNYVLERSSKRAYGLVAVRKNETLALL</sequence>
<protein>
    <submittedName>
        <fullName evidence="1">Uncharacterized protein</fullName>
    </submittedName>
</protein>